<dbReference type="AlphaFoldDB" id="A0A9N8HUB1"/>
<reference evidence="3" key="1">
    <citation type="submission" date="2020-06" db="EMBL/GenBank/DDBJ databases">
        <authorList>
            <consortium name="Plant Systems Biology data submission"/>
        </authorList>
    </citation>
    <scope>NUCLEOTIDE SEQUENCE</scope>
    <source>
        <strain evidence="3">D6</strain>
    </source>
</reference>
<dbReference type="OrthoDB" id="1189815at2759"/>
<evidence type="ECO:0000256" key="1">
    <source>
        <dbReference type="ARBA" id="ARBA00022729"/>
    </source>
</evidence>
<evidence type="ECO:0000313" key="3">
    <source>
        <dbReference type="EMBL" id="CAB9526166.1"/>
    </source>
</evidence>
<evidence type="ECO:0000256" key="2">
    <source>
        <dbReference type="SAM" id="MobiDB-lite"/>
    </source>
</evidence>
<keyword evidence="4" id="KW-1185">Reference proteome</keyword>
<dbReference type="Proteomes" id="UP001153069">
    <property type="component" value="Unassembled WGS sequence"/>
</dbReference>
<dbReference type="InterPro" id="IPR001611">
    <property type="entry name" value="Leu-rich_rpt"/>
</dbReference>
<dbReference type="Pfam" id="PF00560">
    <property type="entry name" value="LRR_1"/>
    <property type="match status" value="3"/>
</dbReference>
<feature type="region of interest" description="Disordered" evidence="2">
    <location>
        <begin position="297"/>
        <end position="322"/>
    </location>
</feature>
<name>A0A9N8HUB1_9STRA</name>
<feature type="region of interest" description="Disordered" evidence="2">
    <location>
        <begin position="349"/>
        <end position="371"/>
    </location>
</feature>
<dbReference type="EMBL" id="CAICTM010001786">
    <property type="protein sequence ID" value="CAB9526166.1"/>
    <property type="molecule type" value="Genomic_DNA"/>
</dbReference>
<dbReference type="Gene3D" id="3.80.10.10">
    <property type="entry name" value="Ribonuclease Inhibitor"/>
    <property type="match status" value="2"/>
</dbReference>
<dbReference type="PANTHER" id="PTHR47988">
    <property type="entry name" value="SOMATIC EMBRYOGENESIS RECEPTOR KINASE 1"/>
    <property type="match status" value="1"/>
</dbReference>
<organism evidence="3 4">
    <name type="scientific">Seminavis robusta</name>
    <dbReference type="NCBI Taxonomy" id="568900"/>
    <lineage>
        <taxon>Eukaryota</taxon>
        <taxon>Sar</taxon>
        <taxon>Stramenopiles</taxon>
        <taxon>Ochrophyta</taxon>
        <taxon>Bacillariophyta</taxon>
        <taxon>Bacillariophyceae</taxon>
        <taxon>Bacillariophycidae</taxon>
        <taxon>Naviculales</taxon>
        <taxon>Naviculaceae</taxon>
        <taxon>Seminavis</taxon>
    </lineage>
</organism>
<gene>
    <name evidence="3" type="ORF">SEMRO_1788_G297580.1</name>
</gene>
<dbReference type="SUPFAM" id="SSF52047">
    <property type="entry name" value="RNI-like"/>
    <property type="match status" value="1"/>
</dbReference>
<comment type="caution">
    <text evidence="3">The sequence shown here is derived from an EMBL/GenBank/DDBJ whole genome shotgun (WGS) entry which is preliminary data.</text>
</comment>
<dbReference type="InterPro" id="IPR032675">
    <property type="entry name" value="LRR_dom_sf"/>
</dbReference>
<proteinExistence type="predicted"/>
<evidence type="ECO:0000313" key="4">
    <source>
        <dbReference type="Proteomes" id="UP001153069"/>
    </source>
</evidence>
<sequence>MSRCWMVQRLWKTVVGIILLEEDEQSIGMKSALTTISFLILLLLPQVAANFGGDGPRIDFGTLGGAKLSIPDVFGVCKLLQSLCLQTPTSAAASAANTMAPTPAPTWPFDPAEKWLGDYGCRTEVSALKRMELLALASLFFAMQQRLGRGILWEQMGWMQNCYPCTWRGISCKDDDVTENNSTTASSSQSVVGLSLGSLGLQGTIHPFLGLLKSIEHLDVSNNMLQGTIPTQLAYLVDLDVLRLNNNKLAGSVPSSLCNLQQPPSRLEVDCWGSNPAVVCDCCTFCAGFPTVQPTPTPTQQPSDWPSLVPTELQEPSDIPSMVPTERISTETTTLDMDFFLQAEEATRIPITSAPTPHPTRRTQQPGTVPSPAPTYEGDPAAEWLEHLSSCGGDDVGISEQIQLLSLSNFYFASKNTLSEGPLQELGWLQGCDPCAWGRVYCHENKLVGLDLSSLGLEGQIHPYIGLLTDLITLDLHDNYLTGEVPKGLQYLLQADAILLHHNWLWGTIPSSICDMHLHVLTADCGESARVDCPKGCCHWCG</sequence>
<accession>A0A9N8HUB1</accession>
<keyword evidence="1" id="KW-0732">Signal</keyword>
<protein>
    <recommendedName>
        <fullName evidence="5">Leucine-rich repeat-containing N-terminal plant-type domain-containing protein</fullName>
    </recommendedName>
</protein>
<evidence type="ECO:0008006" key="5">
    <source>
        <dbReference type="Google" id="ProtNLM"/>
    </source>
</evidence>